<dbReference type="AlphaFoldDB" id="A0A814ATP2"/>
<feature type="compositionally biased region" description="Low complexity" evidence="1">
    <location>
        <begin position="599"/>
        <end position="611"/>
    </location>
</feature>
<dbReference type="Proteomes" id="UP000663879">
    <property type="component" value="Unassembled WGS sequence"/>
</dbReference>
<protein>
    <submittedName>
        <fullName evidence="2">Uncharacterized protein</fullName>
    </submittedName>
</protein>
<sequence length="996" mass="114837">MNSLKNDNNSKQDSNDEIILSSDDDEDDLFETKMRSNSPMMKKIDSLEASLTQSNEKSKISFLMLNDSSIIKTPKSDSNFIFPDSDSDNQWDKSNQIEQEIELCLSDSDDDDQLIQNNSSEDSNSISKNLLQTSMKNILPVRKKSSQDSKTSVSFTTESKTNTTNETLNFDESTQIDNTILKIPFSSTQYPLKFTDIKLNAPCFVRLKPLDQNATHFYLFEKYKARPSKKKKYTITYKNVNLSESESSNESWDSRTSKKKKKSKPKITISSSDLSLRDQNMMNYPSPNISIVSHDSVKKTSTKRKVDDFDCENREKKTKSLSTNLPDLINEDTNLDFDNSNFQVSRVDSVKLKFKKCKNDLESGDDDSITGDSVFSSARETSNSDENSNHTILLSSSRSNSPAPSSYSIDSNIRKPKKRLANDFDSEESNEAQTEEKTNKVPVIKQAKKSNNLLKTTLKKQAMDKDKEKENTMTNQKSSISVDKINKAKKDGVLDKNEIKSSDSNKVAKKIVKKAISQIVAKEKSPIKNSSKNDDNVKSVNNEQPKPFKIPKLKKPNDSLENLIIKPDLLNTKQKTTQNESVEPKTIQKDVVITKKKPNNNTQNNNNSQNQGIKPKTPEINQSVTSKLVNSNIKKYENKLQKVLEMTRNKPIPTLNDLNQKRLLFNRSIGANHPYFSLLYLIDDYCKKMSKVASLNFSVLMDYLPPDEEKEDNELSINCLDKNKQLQLCKLISRSTGKINFYRLFNMDCLLREYPRKYDENVTNLNNLRIDDDYFLSILNNFSLSQSYIIYKRLMLQLTNPFRTVEATRIGSYNYETLKIKFENDFMVESYDISIESVVFSSLHKEPKKFAFVNNFLHQNFIFENETEENSILYKNDKLVIKPDSYDQLRKKVNDDQLLDKMFTKSVFEKALKTKMPEDLITSCQTQRNIKTEIVNYDKIERFRNHATKIRSERGQMRMANKHKFITDREFNLRLQKLQTDHGIQVDMSYLFKESN</sequence>
<feature type="region of interest" description="Disordered" evidence="1">
    <location>
        <begin position="74"/>
        <end position="93"/>
    </location>
</feature>
<accession>A0A814ATP2</accession>
<feature type="region of interest" description="Disordered" evidence="1">
    <location>
        <begin position="523"/>
        <end position="555"/>
    </location>
</feature>
<evidence type="ECO:0000256" key="1">
    <source>
        <dbReference type="SAM" id="MobiDB-lite"/>
    </source>
</evidence>
<proteinExistence type="predicted"/>
<name>A0A814ATP2_9BILA</name>
<feature type="region of interest" description="Disordered" evidence="1">
    <location>
        <begin position="246"/>
        <end position="278"/>
    </location>
</feature>
<dbReference type="EMBL" id="CAJNOC010002215">
    <property type="protein sequence ID" value="CAF0919675.1"/>
    <property type="molecule type" value="Genomic_DNA"/>
</dbReference>
<feature type="compositionally biased region" description="Basic and acidic residues" evidence="1">
    <location>
        <begin position="461"/>
        <end position="471"/>
    </location>
</feature>
<gene>
    <name evidence="2" type="ORF">OXX778_LOCUS12319</name>
</gene>
<feature type="region of interest" description="Disordered" evidence="1">
    <location>
        <begin position="361"/>
        <end position="442"/>
    </location>
</feature>
<feature type="compositionally biased region" description="Polar residues" evidence="1">
    <location>
        <begin position="370"/>
        <end position="394"/>
    </location>
</feature>
<keyword evidence="3" id="KW-1185">Reference proteome</keyword>
<organism evidence="2 3">
    <name type="scientific">Brachionus calyciflorus</name>
    <dbReference type="NCBI Taxonomy" id="104777"/>
    <lineage>
        <taxon>Eukaryota</taxon>
        <taxon>Metazoa</taxon>
        <taxon>Spiralia</taxon>
        <taxon>Gnathifera</taxon>
        <taxon>Rotifera</taxon>
        <taxon>Eurotatoria</taxon>
        <taxon>Monogononta</taxon>
        <taxon>Pseudotrocha</taxon>
        <taxon>Ploima</taxon>
        <taxon>Brachionidae</taxon>
        <taxon>Brachionus</taxon>
    </lineage>
</organism>
<feature type="region of interest" description="Disordered" evidence="1">
    <location>
        <begin position="575"/>
        <end position="620"/>
    </location>
</feature>
<feature type="compositionally biased region" description="Polar residues" evidence="1">
    <location>
        <begin position="472"/>
        <end position="481"/>
    </location>
</feature>
<feature type="compositionally biased region" description="Basic and acidic residues" evidence="1">
    <location>
        <begin position="523"/>
        <end position="537"/>
    </location>
</feature>
<feature type="compositionally biased region" description="Low complexity" evidence="1">
    <location>
        <begin position="395"/>
        <end position="411"/>
    </location>
</feature>
<reference evidence="2" key="1">
    <citation type="submission" date="2021-02" db="EMBL/GenBank/DDBJ databases">
        <authorList>
            <person name="Nowell W R."/>
        </authorList>
    </citation>
    <scope>NUCLEOTIDE SEQUENCE</scope>
    <source>
        <strain evidence="2">Ploen Becks lab</strain>
    </source>
</reference>
<feature type="region of interest" description="Disordered" evidence="1">
    <location>
        <begin position="1"/>
        <end position="27"/>
    </location>
</feature>
<feature type="region of interest" description="Disordered" evidence="1">
    <location>
        <begin position="458"/>
        <end position="484"/>
    </location>
</feature>
<evidence type="ECO:0000313" key="2">
    <source>
        <dbReference type="EMBL" id="CAF0919675.1"/>
    </source>
</evidence>
<evidence type="ECO:0000313" key="3">
    <source>
        <dbReference type="Proteomes" id="UP000663879"/>
    </source>
</evidence>
<comment type="caution">
    <text evidence="2">The sequence shown here is derived from an EMBL/GenBank/DDBJ whole genome shotgun (WGS) entry which is preliminary data.</text>
</comment>